<dbReference type="PROSITE" id="PS00636">
    <property type="entry name" value="DNAJ_1"/>
    <property type="match status" value="1"/>
</dbReference>
<sequence length="190" mass="21796">MDGGKRRGEGSATMLGQRWLCAELGVEKADGADVLHSLRKFFGTLFSPLAFPNPKPLSSYDLPPDLPTETFRRGERRDFRGSLLLFPSLLIVIARFPFALPFRCPRLHPQPRHAVRRAWRRRCHIGARDHGGLLESRRRMPPGRDGRGGPADEFMWIHAAYETLFDADKRTEYDRGVLVTDQRWRSFHSS</sequence>
<name>A0A8J5HVG7_ZINOF</name>
<evidence type="ECO:0000256" key="1">
    <source>
        <dbReference type="SAM" id="Phobius"/>
    </source>
</evidence>
<evidence type="ECO:0000313" key="2">
    <source>
        <dbReference type="EMBL" id="KAG6536801.1"/>
    </source>
</evidence>
<protein>
    <submittedName>
        <fullName evidence="2">Uncharacterized protein</fullName>
    </submittedName>
</protein>
<keyword evidence="1" id="KW-0472">Membrane</keyword>
<dbReference type="EMBL" id="JACMSC010000001">
    <property type="protein sequence ID" value="KAG6536801.1"/>
    <property type="molecule type" value="Genomic_DNA"/>
</dbReference>
<dbReference type="InterPro" id="IPR036869">
    <property type="entry name" value="J_dom_sf"/>
</dbReference>
<dbReference type="Proteomes" id="UP000734854">
    <property type="component" value="Unassembled WGS sequence"/>
</dbReference>
<dbReference type="InterPro" id="IPR018253">
    <property type="entry name" value="DnaJ_domain_CS"/>
</dbReference>
<feature type="transmembrane region" description="Helical" evidence="1">
    <location>
        <begin position="82"/>
        <end position="102"/>
    </location>
</feature>
<organism evidence="2 3">
    <name type="scientific">Zingiber officinale</name>
    <name type="common">Ginger</name>
    <name type="synonym">Amomum zingiber</name>
    <dbReference type="NCBI Taxonomy" id="94328"/>
    <lineage>
        <taxon>Eukaryota</taxon>
        <taxon>Viridiplantae</taxon>
        <taxon>Streptophyta</taxon>
        <taxon>Embryophyta</taxon>
        <taxon>Tracheophyta</taxon>
        <taxon>Spermatophyta</taxon>
        <taxon>Magnoliopsida</taxon>
        <taxon>Liliopsida</taxon>
        <taxon>Zingiberales</taxon>
        <taxon>Zingiberaceae</taxon>
        <taxon>Zingiber</taxon>
    </lineage>
</organism>
<gene>
    <name evidence="2" type="ORF">ZIOFF_001870</name>
</gene>
<reference evidence="2 3" key="1">
    <citation type="submission" date="2020-08" db="EMBL/GenBank/DDBJ databases">
        <title>Plant Genome Project.</title>
        <authorList>
            <person name="Zhang R.-G."/>
        </authorList>
    </citation>
    <scope>NUCLEOTIDE SEQUENCE [LARGE SCALE GENOMIC DNA]</scope>
    <source>
        <tissue evidence="2">Rhizome</tissue>
    </source>
</reference>
<keyword evidence="1" id="KW-0812">Transmembrane</keyword>
<keyword evidence="3" id="KW-1185">Reference proteome</keyword>
<evidence type="ECO:0000313" key="3">
    <source>
        <dbReference type="Proteomes" id="UP000734854"/>
    </source>
</evidence>
<proteinExistence type="predicted"/>
<dbReference type="AlphaFoldDB" id="A0A8J5HVG7"/>
<comment type="caution">
    <text evidence="2">The sequence shown here is derived from an EMBL/GenBank/DDBJ whole genome shotgun (WGS) entry which is preliminary data.</text>
</comment>
<keyword evidence="1" id="KW-1133">Transmembrane helix</keyword>
<accession>A0A8J5HVG7</accession>
<dbReference type="SUPFAM" id="SSF46565">
    <property type="entry name" value="Chaperone J-domain"/>
    <property type="match status" value="1"/>
</dbReference>